<gene>
    <name evidence="2" type="ORF">PDE001_LOCUS1609</name>
</gene>
<organism evidence="2 3">
    <name type="scientific">Peronospora destructor</name>
    <dbReference type="NCBI Taxonomy" id="86335"/>
    <lineage>
        <taxon>Eukaryota</taxon>
        <taxon>Sar</taxon>
        <taxon>Stramenopiles</taxon>
        <taxon>Oomycota</taxon>
        <taxon>Peronosporomycetes</taxon>
        <taxon>Peronosporales</taxon>
        <taxon>Peronosporaceae</taxon>
        <taxon>Peronospora</taxon>
    </lineage>
</organism>
<reference evidence="2" key="1">
    <citation type="submission" date="2022-12" db="EMBL/GenBank/DDBJ databases">
        <authorList>
            <person name="Webb A."/>
        </authorList>
    </citation>
    <scope>NUCLEOTIDE SEQUENCE</scope>
    <source>
        <strain evidence="2">Pd1</strain>
    </source>
</reference>
<dbReference type="EMBL" id="CANTFM010000284">
    <property type="protein sequence ID" value="CAI5717025.1"/>
    <property type="molecule type" value="Genomic_DNA"/>
</dbReference>
<dbReference type="AlphaFoldDB" id="A0AAV0TA10"/>
<protein>
    <submittedName>
        <fullName evidence="2">Uncharacterized protein</fullName>
    </submittedName>
</protein>
<comment type="caution">
    <text evidence="2">The sequence shown here is derived from an EMBL/GenBank/DDBJ whole genome shotgun (WGS) entry which is preliminary data.</text>
</comment>
<dbReference type="Proteomes" id="UP001162029">
    <property type="component" value="Unassembled WGS sequence"/>
</dbReference>
<feature type="region of interest" description="Disordered" evidence="1">
    <location>
        <begin position="125"/>
        <end position="144"/>
    </location>
</feature>
<accession>A0AAV0TA10</accession>
<keyword evidence="3" id="KW-1185">Reference proteome</keyword>
<sequence>MDETGDRLVAECEAQSDRLHKSKDKKSRYKKACIHVQGKLRRTLERLETPQVEHGQSQDALAAKCVECDRLHNTESNRGTTLHQMRVKLSDSASERDRVIQDHITLRDRMALLVPDFAYKVGIDCPKPQAHEGTSDSGTLGAKS</sequence>
<evidence type="ECO:0000313" key="3">
    <source>
        <dbReference type="Proteomes" id="UP001162029"/>
    </source>
</evidence>
<evidence type="ECO:0000256" key="1">
    <source>
        <dbReference type="SAM" id="MobiDB-lite"/>
    </source>
</evidence>
<proteinExistence type="predicted"/>
<name>A0AAV0TA10_9STRA</name>
<evidence type="ECO:0000313" key="2">
    <source>
        <dbReference type="EMBL" id="CAI5717025.1"/>
    </source>
</evidence>